<dbReference type="EMBL" id="AQRA01000005">
    <property type="protein sequence ID" value="EZH73719.1"/>
    <property type="molecule type" value="Genomic_DNA"/>
</dbReference>
<evidence type="ECO:0000313" key="2">
    <source>
        <dbReference type="Proteomes" id="UP000023541"/>
    </source>
</evidence>
<dbReference type="OrthoDB" id="1163984at2"/>
<dbReference type="AlphaFoldDB" id="A0A023BUU3"/>
<keyword evidence="2" id="KW-1185">Reference proteome</keyword>
<organism evidence="1 2">
    <name type="scientific">Aquimarina atlantica</name>
    <dbReference type="NCBI Taxonomy" id="1317122"/>
    <lineage>
        <taxon>Bacteria</taxon>
        <taxon>Pseudomonadati</taxon>
        <taxon>Bacteroidota</taxon>
        <taxon>Flavobacteriia</taxon>
        <taxon>Flavobacteriales</taxon>
        <taxon>Flavobacteriaceae</taxon>
        <taxon>Aquimarina</taxon>
    </lineage>
</organism>
<dbReference type="eggNOG" id="ENOG5032ER4">
    <property type="taxonomic scope" value="Bacteria"/>
</dbReference>
<dbReference type="Proteomes" id="UP000023541">
    <property type="component" value="Unassembled WGS sequence"/>
</dbReference>
<sequence>MRNDESQWFLCKTTATEKFIVQPGTMSITLRLKSTNTSNLDRYCYDMSYTIKERIENYSNSFKKINSPVYASLPGT</sequence>
<evidence type="ECO:0000313" key="1">
    <source>
        <dbReference type="EMBL" id="EZH73719.1"/>
    </source>
</evidence>
<protein>
    <submittedName>
        <fullName evidence="1">Uncharacterized protein</fullName>
    </submittedName>
</protein>
<comment type="caution">
    <text evidence="1">The sequence shown here is derived from an EMBL/GenBank/DDBJ whole genome shotgun (WGS) entry which is preliminary data.</text>
</comment>
<accession>A0A023BUU3</accession>
<name>A0A023BUU3_9FLAO</name>
<reference evidence="1 2" key="1">
    <citation type="submission" date="2014-04" db="EMBL/GenBank/DDBJ databases">
        <title>Aquimarina sp. 22II-S11-z7 Genome Sequencing.</title>
        <authorList>
            <person name="Lai Q."/>
        </authorList>
    </citation>
    <scope>NUCLEOTIDE SEQUENCE [LARGE SCALE GENOMIC DNA]</scope>
    <source>
        <strain evidence="1 2">22II-S11-z7</strain>
    </source>
</reference>
<gene>
    <name evidence="1" type="ORF">ATO12_17440</name>
</gene>
<dbReference type="RefSeq" id="WP_131248831.1">
    <property type="nucleotide sequence ID" value="NZ_AQRA01000005.1"/>
</dbReference>
<proteinExistence type="predicted"/>